<dbReference type="InterPro" id="IPR051610">
    <property type="entry name" value="GPI/OXD"/>
</dbReference>
<organism evidence="7 8">
    <name type="scientific">Ceraceosorus bombacis</name>
    <dbReference type="NCBI Taxonomy" id="401625"/>
    <lineage>
        <taxon>Eukaryota</taxon>
        <taxon>Fungi</taxon>
        <taxon>Dikarya</taxon>
        <taxon>Basidiomycota</taxon>
        <taxon>Ustilaginomycotina</taxon>
        <taxon>Exobasidiomycetes</taxon>
        <taxon>Ceraceosorales</taxon>
        <taxon>Ceraceosoraceae</taxon>
        <taxon>Ceraceosorus</taxon>
    </lineage>
</organism>
<dbReference type="GO" id="GO:0033609">
    <property type="term" value="P:oxalate metabolic process"/>
    <property type="evidence" value="ECO:0007669"/>
    <property type="project" value="InterPro"/>
</dbReference>
<feature type="signal peptide" evidence="5">
    <location>
        <begin position="1"/>
        <end position="21"/>
    </location>
</feature>
<dbReference type="InterPro" id="IPR017774">
    <property type="entry name" value="Bicupin_oxalate_deCO2ase/Oxase"/>
</dbReference>
<dbReference type="NCBIfam" id="TIGR03404">
    <property type="entry name" value="bicupin_oxalic"/>
    <property type="match status" value="1"/>
</dbReference>
<dbReference type="PANTHER" id="PTHR35848">
    <property type="entry name" value="OXALATE-BINDING PROTEIN"/>
    <property type="match status" value="1"/>
</dbReference>
<dbReference type="Pfam" id="PF00190">
    <property type="entry name" value="Cupin_1"/>
    <property type="match status" value="2"/>
</dbReference>
<evidence type="ECO:0000259" key="6">
    <source>
        <dbReference type="SMART" id="SM00835"/>
    </source>
</evidence>
<keyword evidence="8" id="KW-1185">Reference proteome</keyword>
<name>A0A0P1BPA4_9BASI</name>
<reference evidence="7 8" key="1">
    <citation type="submission" date="2014-09" db="EMBL/GenBank/DDBJ databases">
        <authorList>
            <person name="Magalhaes I.L.F."/>
            <person name="Oliveira U."/>
            <person name="Santos F.R."/>
            <person name="Vidigal T.H.D.A."/>
            <person name="Brescovit A.D."/>
            <person name="Santos A.J."/>
        </authorList>
    </citation>
    <scope>NUCLEOTIDE SEQUENCE [LARGE SCALE GENOMIC DNA]</scope>
</reference>
<feature type="chain" id="PRO_5006059743" evidence="5">
    <location>
        <begin position="22"/>
        <end position="498"/>
    </location>
</feature>
<dbReference type="Gene3D" id="2.60.120.10">
    <property type="entry name" value="Jelly Rolls"/>
    <property type="match status" value="2"/>
</dbReference>
<dbReference type="InterPro" id="IPR006045">
    <property type="entry name" value="Cupin_1"/>
</dbReference>
<evidence type="ECO:0000313" key="7">
    <source>
        <dbReference type="EMBL" id="CEH18019.1"/>
    </source>
</evidence>
<keyword evidence="3" id="KW-0464">Manganese</keyword>
<feature type="domain" description="Cupin type-1" evidence="6">
    <location>
        <begin position="328"/>
        <end position="468"/>
    </location>
</feature>
<feature type="region of interest" description="Disordered" evidence="4">
    <location>
        <begin position="96"/>
        <end position="131"/>
    </location>
</feature>
<dbReference type="CDD" id="cd20304">
    <property type="entry name" value="cupin_OxDC_N"/>
    <property type="match status" value="1"/>
</dbReference>
<feature type="binding site" evidence="3">
    <location>
        <position position="199"/>
    </location>
    <ligand>
        <name>Mn(2+)</name>
        <dbReference type="ChEBI" id="CHEBI:29035"/>
        <label>1</label>
    </ligand>
</feature>
<dbReference type="STRING" id="401625.A0A0P1BPA4"/>
<feature type="domain" description="Cupin type-1" evidence="6">
    <location>
        <begin position="139"/>
        <end position="292"/>
    </location>
</feature>
<evidence type="ECO:0000256" key="2">
    <source>
        <dbReference type="PIRSR" id="PIRSR617774-1"/>
    </source>
</evidence>
<evidence type="ECO:0000256" key="4">
    <source>
        <dbReference type="SAM" id="MobiDB-lite"/>
    </source>
</evidence>
<dbReference type="Proteomes" id="UP000054845">
    <property type="component" value="Unassembled WGS sequence"/>
</dbReference>
<feature type="binding site" evidence="3">
    <location>
        <position position="418"/>
    </location>
    <ligand>
        <name>Mn(2+)</name>
        <dbReference type="ChEBI" id="CHEBI:29035"/>
        <label>2</label>
    </ligand>
</feature>
<keyword evidence="5" id="KW-0732">Signal</keyword>
<proteinExistence type="predicted"/>
<feature type="binding site" evidence="3">
    <location>
        <position position="379"/>
    </location>
    <ligand>
        <name>Mn(2+)</name>
        <dbReference type="ChEBI" id="CHEBI:29035"/>
        <label>2</label>
    </ligand>
</feature>
<feature type="binding site" evidence="3">
    <location>
        <position position="193"/>
    </location>
    <ligand>
        <name>Mn(2+)</name>
        <dbReference type="ChEBI" id="CHEBI:29035"/>
        <label>1</label>
    </ligand>
</feature>
<sequence length="498" mass="54963">MIFRPLVTAFVASAMLSNVLAFPAFPPATGLGSIGKRDTETKLYPKNVMEAMRKRFQATIDAQAKDVASKYPVEHLGNVTDESLWDYFHEHGVMPQPIRGKTGATSAGPEWTEGNRENPDSYAPPNSDHGSVPQAKWPFALSHNRLQNGGWARQSNIDVLPVSTEIAGVNMRLDEGAYRESDRRAPSSTPQSHWHSTAEWAFVLNGTFRIASIDDEGRNIVADVGPGDLWYFPAGSPHTIQGISAGGGEFLLIFDDGHFSEDSTLLLTDFTAHIPREVLVKNFPGLSNDDFNNAPGSSLYIFPSDPPASNDTQQVESPQGEVPDSFTYKFSEQKPIELLGGSVKVVDSRNFKASKTIAAVEVTIEPGAMRELHWHKQQEWIYVISGHMRVTVFSGQSNARTYNFGPGDTGAWQAQNGHYIEALGDEPVKYLEVFKSSRYSDFSLSQWLALTPPAAVKAHLGFSDEALKTLYKNFAKSDHQVVKRDGRKRMPGGKRSFD</sequence>
<evidence type="ECO:0000256" key="5">
    <source>
        <dbReference type="SAM" id="SignalP"/>
    </source>
</evidence>
<protein>
    <submittedName>
        <fullName evidence="7">OxdD</fullName>
    </submittedName>
</protein>
<feature type="binding site" evidence="3">
    <location>
        <position position="375"/>
    </location>
    <ligand>
        <name>Mn(2+)</name>
        <dbReference type="ChEBI" id="CHEBI:29035"/>
        <label>2</label>
    </ligand>
</feature>
<dbReference type="GO" id="GO:0046872">
    <property type="term" value="F:metal ion binding"/>
    <property type="evidence" value="ECO:0007669"/>
    <property type="project" value="UniProtKB-KW"/>
</dbReference>
<feature type="binding site" evidence="3">
    <location>
        <position position="373"/>
    </location>
    <ligand>
        <name>Mn(2+)</name>
        <dbReference type="ChEBI" id="CHEBI:29035"/>
        <label>2</label>
    </ligand>
</feature>
<dbReference type="CDD" id="cd20305">
    <property type="entry name" value="cupin_OxDC_C"/>
    <property type="match status" value="1"/>
</dbReference>
<evidence type="ECO:0000256" key="3">
    <source>
        <dbReference type="PIRSR" id="PIRSR617774-2"/>
    </source>
</evidence>
<dbReference type="AlphaFoldDB" id="A0A0P1BPA4"/>
<dbReference type="SUPFAM" id="SSF51182">
    <property type="entry name" value="RmlC-like cupins"/>
    <property type="match status" value="1"/>
</dbReference>
<dbReference type="InterPro" id="IPR011051">
    <property type="entry name" value="RmlC_Cupin_sf"/>
</dbReference>
<evidence type="ECO:0000313" key="8">
    <source>
        <dbReference type="Proteomes" id="UP000054845"/>
    </source>
</evidence>
<evidence type="ECO:0000256" key="1">
    <source>
        <dbReference type="ARBA" id="ARBA00022723"/>
    </source>
</evidence>
<accession>A0A0P1BPA4</accession>
<keyword evidence="1 3" id="KW-0479">Metal-binding</keyword>
<comment type="cofactor">
    <cofactor evidence="3">
        <name>Mn(2+)</name>
        <dbReference type="ChEBI" id="CHEBI:29035"/>
    </cofactor>
    <text evidence="3">Binds 2 manganese ions per subunit.</text>
</comment>
<dbReference type="InterPro" id="IPR014710">
    <property type="entry name" value="RmlC-like_jellyroll"/>
</dbReference>
<dbReference type="OrthoDB" id="10263073at2759"/>
<feature type="binding site" evidence="3">
    <location>
        <position position="238"/>
    </location>
    <ligand>
        <name>Mn(2+)</name>
        <dbReference type="ChEBI" id="CHEBI:29035"/>
        <label>1</label>
    </ligand>
</feature>
<dbReference type="SMART" id="SM00835">
    <property type="entry name" value="Cupin_1"/>
    <property type="match status" value="2"/>
</dbReference>
<feature type="active site" description="Proton donor" evidence="2">
    <location>
        <position position="432"/>
    </location>
</feature>
<dbReference type="EMBL" id="CCYA01000269">
    <property type="protein sequence ID" value="CEH18019.1"/>
    <property type="molecule type" value="Genomic_DNA"/>
</dbReference>
<feature type="binding site" evidence="3">
    <location>
        <position position="195"/>
    </location>
    <ligand>
        <name>Mn(2+)</name>
        <dbReference type="ChEBI" id="CHEBI:29035"/>
        <label>1</label>
    </ligand>
</feature>
<dbReference type="PANTHER" id="PTHR35848:SF9">
    <property type="entry name" value="SLL1358 PROTEIN"/>
    <property type="match status" value="1"/>
</dbReference>